<dbReference type="InterPro" id="IPR027417">
    <property type="entry name" value="P-loop_NTPase"/>
</dbReference>
<dbReference type="Proteomes" id="UP000076152">
    <property type="component" value="Chromosome"/>
</dbReference>
<proteinExistence type="predicted"/>
<accession>A0AB33BGV5</accession>
<sequence>MLNLITGVPGASKTAYVVTQLDSIERQNKINLEKNKITYQDNQHLFKKFRDDFSYYEIEVGSGHELKNEIEFLADDYFSFLDEDFDDLRPDYYFLRSIRYNEIIERIEDREGDQGFKPFQPVRTIYTNIKALKIEYARANVYDWRTCPDGSIIVIDEIQLVEPYASTKIKDEIVMELTTHRHRGFDFYFITQAPSLLHPTIKELIGCHFHITRPYGRTPKIYRFGSCRQYPNTLVNKLNCEAKFDFKPQQRIFKLYKSTTIDTHKPRYPKGLIGWGLFILAACCLFLYSCSGASKSSLSPFKRDEPSPTHEKNQPVDTLNTKKQSESIQPISDPLLVEQNRVAIVIESSDDCIAKNSFGDRIDITVESCRNLSRKNSLMSFSKLPHQMPFDSSQNNIDSSPQFHMDSQQESIKPNT</sequence>
<feature type="compositionally biased region" description="Basic and acidic residues" evidence="1">
    <location>
        <begin position="301"/>
        <end position="314"/>
    </location>
</feature>
<dbReference type="EMBL" id="CP015145">
    <property type="protein sequence ID" value="AMX18661.1"/>
    <property type="molecule type" value="Genomic_DNA"/>
</dbReference>
<organism evidence="4 5">
    <name type="scientific">Acinetobacter pittii</name>
    <name type="common">Acinetobacter genomosp. 3</name>
    <dbReference type="NCBI Taxonomy" id="48296"/>
    <lineage>
        <taxon>Bacteria</taxon>
        <taxon>Pseudomonadati</taxon>
        <taxon>Pseudomonadota</taxon>
        <taxon>Gammaproteobacteria</taxon>
        <taxon>Moraxellales</taxon>
        <taxon>Moraxellaceae</taxon>
        <taxon>Acinetobacter</taxon>
        <taxon>Acinetobacter calcoaceticus/baumannii complex</taxon>
    </lineage>
</organism>
<keyword evidence="2" id="KW-0812">Transmembrane</keyword>
<feature type="region of interest" description="Disordered" evidence="1">
    <location>
        <begin position="299"/>
        <end position="330"/>
    </location>
</feature>
<dbReference type="AlphaFoldDB" id="A0AB33BGV5"/>
<feature type="transmembrane region" description="Helical" evidence="2">
    <location>
        <begin position="272"/>
        <end position="293"/>
    </location>
</feature>
<keyword evidence="2" id="KW-0472">Membrane</keyword>
<feature type="compositionally biased region" description="Polar residues" evidence="1">
    <location>
        <begin position="390"/>
        <end position="416"/>
    </location>
</feature>
<reference evidence="4 5" key="1">
    <citation type="submission" date="2016-04" db="EMBL/GenBank/DDBJ databases">
        <title>Complete genome sequencing of OXA-72 bearing Acinetobacter pittii strain IEC338SC.</title>
        <authorList>
            <person name="Brasiliense D.M."/>
            <person name="Lima K.V."/>
            <person name="Souza C.O."/>
            <person name="Dutra L.G."/>
            <person name="Mamizuka E.M."/>
            <person name="Perez-Chaparro P.J."/>
            <person name="McCulloch J.A."/>
        </authorList>
    </citation>
    <scope>NUCLEOTIDE SEQUENCE [LARGE SCALE GENOMIC DNA]</scope>
    <source>
        <strain evidence="4 5">IEC338SC</strain>
    </source>
</reference>
<feature type="compositionally biased region" description="Polar residues" evidence="1">
    <location>
        <begin position="315"/>
        <end position="330"/>
    </location>
</feature>
<dbReference type="Pfam" id="PF05707">
    <property type="entry name" value="Zot"/>
    <property type="match status" value="1"/>
</dbReference>
<feature type="region of interest" description="Disordered" evidence="1">
    <location>
        <begin position="387"/>
        <end position="416"/>
    </location>
</feature>
<evidence type="ECO:0000259" key="3">
    <source>
        <dbReference type="Pfam" id="PF05707"/>
    </source>
</evidence>
<protein>
    <submittedName>
        <fullName evidence="4">Zonular occludens toxin (Zot)</fullName>
    </submittedName>
</protein>
<keyword evidence="2" id="KW-1133">Transmembrane helix</keyword>
<dbReference type="RefSeq" id="WP_079282193.1">
    <property type="nucleotide sequence ID" value="NZ_CP015145.1"/>
</dbReference>
<evidence type="ECO:0000313" key="4">
    <source>
        <dbReference type="EMBL" id="AMX18661.1"/>
    </source>
</evidence>
<evidence type="ECO:0000313" key="5">
    <source>
        <dbReference type="Proteomes" id="UP000076152"/>
    </source>
</evidence>
<evidence type="ECO:0000256" key="1">
    <source>
        <dbReference type="SAM" id="MobiDB-lite"/>
    </source>
</evidence>
<dbReference type="InterPro" id="IPR008900">
    <property type="entry name" value="Zot_N"/>
</dbReference>
<gene>
    <name evidence="4" type="ORF">IEC338SC_1519</name>
</gene>
<evidence type="ECO:0000256" key="2">
    <source>
        <dbReference type="SAM" id="Phobius"/>
    </source>
</evidence>
<dbReference type="Gene3D" id="3.40.50.300">
    <property type="entry name" value="P-loop containing nucleotide triphosphate hydrolases"/>
    <property type="match status" value="1"/>
</dbReference>
<feature type="domain" description="Zona occludens toxin N-terminal" evidence="3">
    <location>
        <begin position="138"/>
        <end position="260"/>
    </location>
</feature>
<name>A0AB33BGV5_ACIPI</name>